<evidence type="ECO:0000259" key="6">
    <source>
        <dbReference type="PROSITE" id="PS50844"/>
    </source>
</evidence>
<comment type="catalytic activity">
    <reaction evidence="2">
        <text>aldehydo-N-acetyl-D-mannosamine 6-phosphate + phosphoenolpyruvate + H2O = N-acetylneuraminate 9-phosphate + phosphate</text>
        <dbReference type="Rhea" id="RHEA:80835"/>
        <dbReference type="ChEBI" id="CHEBI:15377"/>
        <dbReference type="ChEBI" id="CHEBI:43474"/>
        <dbReference type="ChEBI" id="CHEBI:58557"/>
        <dbReference type="ChEBI" id="CHEBI:58702"/>
        <dbReference type="ChEBI" id="CHEBI:231734"/>
        <dbReference type="EC" id="2.5.1.57"/>
    </reaction>
    <physiologicalReaction direction="left-to-right" evidence="2">
        <dbReference type="Rhea" id="RHEA:80836"/>
    </physiologicalReaction>
</comment>
<dbReference type="GO" id="GO:0047444">
    <property type="term" value="F:N-acylneuraminate-9-phosphate synthase activity"/>
    <property type="evidence" value="ECO:0007669"/>
    <property type="project" value="UniProtKB-EC"/>
</dbReference>
<dbReference type="Gene3D" id="3.90.1210.10">
    <property type="entry name" value="Antifreeze-like/N-acetylneuraminic acid synthase C-terminal domain"/>
    <property type="match status" value="1"/>
</dbReference>
<evidence type="ECO:0000256" key="3">
    <source>
        <dbReference type="ARBA" id="ARBA00066534"/>
    </source>
</evidence>
<dbReference type="GO" id="GO:1901137">
    <property type="term" value="P:carbohydrate derivative biosynthetic process"/>
    <property type="evidence" value="ECO:0007669"/>
    <property type="project" value="UniProtKB-ARBA"/>
</dbReference>
<gene>
    <name evidence="7" type="primary">NANS_0</name>
    <name evidence="7" type="ORF">FJT64_009249</name>
</gene>
<dbReference type="OrthoDB" id="9928645at2759"/>
<evidence type="ECO:0000256" key="1">
    <source>
        <dbReference type="ARBA" id="ARBA00022679"/>
    </source>
</evidence>
<evidence type="ECO:0000256" key="4">
    <source>
        <dbReference type="ARBA" id="ARBA00067780"/>
    </source>
</evidence>
<keyword evidence="1" id="KW-0808">Transferase</keyword>
<dbReference type="InterPro" id="IPR057736">
    <property type="entry name" value="SAF_PseI/NeuA/NeuB"/>
</dbReference>
<dbReference type="SMART" id="SM00858">
    <property type="entry name" value="SAF"/>
    <property type="match status" value="1"/>
</dbReference>
<dbReference type="InterPro" id="IPR013785">
    <property type="entry name" value="Aldolase_TIM"/>
</dbReference>
<feature type="domain" description="AFP-like" evidence="6">
    <location>
        <begin position="305"/>
        <end position="364"/>
    </location>
</feature>
<comment type="caution">
    <text evidence="7">The sequence shown here is derived from an EMBL/GenBank/DDBJ whole genome shotgun (WGS) entry which is preliminary data.</text>
</comment>
<dbReference type="EMBL" id="VIIS01001791">
    <property type="protein sequence ID" value="KAF0292820.1"/>
    <property type="molecule type" value="Genomic_DNA"/>
</dbReference>
<dbReference type="PROSITE" id="PS50844">
    <property type="entry name" value="AFP_LIKE"/>
    <property type="match status" value="1"/>
</dbReference>
<proteinExistence type="predicted"/>
<reference evidence="7 8" key="1">
    <citation type="submission" date="2019-07" db="EMBL/GenBank/DDBJ databases">
        <title>Draft genome assembly of a fouling barnacle, Amphibalanus amphitrite (Darwin, 1854): The first reference genome for Thecostraca.</title>
        <authorList>
            <person name="Kim W."/>
        </authorList>
    </citation>
    <scope>NUCLEOTIDE SEQUENCE [LARGE SCALE GENOMIC DNA]</scope>
    <source>
        <strain evidence="7">SNU_AA5</strain>
        <tissue evidence="7">Soma without cirri and trophi</tissue>
    </source>
</reference>
<accession>A0A6A4VN43</accession>
<dbReference type="SUPFAM" id="SSF51569">
    <property type="entry name" value="Aldolase"/>
    <property type="match status" value="1"/>
</dbReference>
<dbReference type="Gene3D" id="3.20.20.70">
    <property type="entry name" value="Aldolase class I"/>
    <property type="match status" value="1"/>
</dbReference>
<dbReference type="GO" id="GO:0006054">
    <property type="term" value="P:N-acetylneuraminate metabolic process"/>
    <property type="evidence" value="ECO:0007669"/>
    <property type="project" value="UniProtKB-ARBA"/>
</dbReference>
<dbReference type="Proteomes" id="UP000440578">
    <property type="component" value="Unassembled WGS sequence"/>
</dbReference>
<dbReference type="CDD" id="cd11615">
    <property type="entry name" value="SAF_NeuB_like"/>
    <property type="match status" value="1"/>
</dbReference>
<dbReference type="FunFam" id="3.20.20.70:FF:000144">
    <property type="entry name" value="sialic acid synthase"/>
    <property type="match status" value="1"/>
</dbReference>
<dbReference type="GO" id="GO:0016051">
    <property type="term" value="P:carbohydrate biosynthetic process"/>
    <property type="evidence" value="ECO:0007669"/>
    <property type="project" value="InterPro"/>
</dbReference>
<dbReference type="PANTHER" id="PTHR42966">
    <property type="entry name" value="N-ACETYLNEURAMINATE SYNTHASE"/>
    <property type="match status" value="1"/>
</dbReference>
<evidence type="ECO:0000256" key="2">
    <source>
        <dbReference type="ARBA" id="ARBA00050599"/>
    </source>
</evidence>
<dbReference type="InterPro" id="IPR006190">
    <property type="entry name" value="SAF_AFP_Neu5Ac"/>
</dbReference>
<dbReference type="Pfam" id="PF08666">
    <property type="entry name" value="SAF"/>
    <property type="match status" value="1"/>
</dbReference>
<dbReference type="PANTHER" id="PTHR42966:SF1">
    <property type="entry name" value="SIALIC ACID SYNTHASE"/>
    <property type="match status" value="1"/>
</dbReference>
<dbReference type="InterPro" id="IPR036732">
    <property type="entry name" value="AFP_Neu5c_C_sf"/>
</dbReference>
<evidence type="ECO:0000256" key="5">
    <source>
        <dbReference type="ARBA" id="ARBA00083845"/>
    </source>
</evidence>
<dbReference type="InterPro" id="IPR051690">
    <property type="entry name" value="PseI-like"/>
</dbReference>
<sequence length="368" mass="39890">MSGPTIQLAGGSGRRIGGQHPCLIVAEIGQNHQGDVDIAKRMIDMAKRCGADCVKLQKSSLPDKFAGSALRRPYEGPHSWGATYGEHKAHLELSRSAYRELQEYAKQAGTRAASLVDILFTASAMDPVSAEFLEELDVPFVKVGSGDADNLPMISEIAGRGRPVVVSTGMQSLETVRRVYELVLRHTSQLALLQCTSAYPTPGEHVHLRVLQQYQQAFPRAVIGYSGHEQGTAITVAAVALGAKIVERHVTLDHSWRGSDHACSLEPAQLAALVSDIRRLELALGTPAKAVQPSEHACWLKLGKTVVARRELAAGCRLTAADLAVKVAEPKGWQPERLNQLVGRRLRTALQADDSVTDDVLEPEPERE</sequence>
<evidence type="ECO:0000313" key="7">
    <source>
        <dbReference type="EMBL" id="KAF0292820.1"/>
    </source>
</evidence>
<dbReference type="EC" id="2.5.1.57" evidence="3"/>
<dbReference type="InterPro" id="IPR013132">
    <property type="entry name" value="PseI/NeuA/B-like_N"/>
</dbReference>
<keyword evidence="8" id="KW-1185">Reference proteome</keyword>
<organism evidence="7 8">
    <name type="scientific">Amphibalanus amphitrite</name>
    <name type="common">Striped barnacle</name>
    <name type="synonym">Balanus amphitrite</name>
    <dbReference type="NCBI Taxonomy" id="1232801"/>
    <lineage>
        <taxon>Eukaryota</taxon>
        <taxon>Metazoa</taxon>
        <taxon>Ecdysozoa</taxon>
        <taxon>Arthropoda</taxon>
        <taxon>Crustacea</taxon>
        <taxon>Multicrustacea</taxon>
        <taxon>Cirripedia</taxon>
        <taxon>Thoracica</taxon>
        <taxon>Thoracicalcarea</taxon>
        <taxon>Balanomorpha</taxon>
        <taxon>Balanoidea</taxon>
        <taxon>Balanidae</taxon>
        <taxon>Amphibalaninae</taxon>
        <taxon>Amphibalanus</taxon>
    </lineage>
</organism>
<dbReference type="InterPro" id="IPR013974">
    <property type="entry name" value="SAF"/>
</dbReference>
<dbReference type="SUPFAM" id="SSF51269">
    <property type="entry name" value="AFP III-like domain"/>
    <property type="match status" value="1"/>
</dbReference>
<dbReference type="AlphaFoldDB" id="A0A6A4VN43"/>
<protein>
    <recommendedName>
        <fullName evidence="4">N-acetylneuraminate-9-phosphate synthase</fullName>
        <ecNumber evidence="3">2.5.1.57</ecNumber>
    </recommendedName>
    <alternativeName>
        <fullName evidence="5">Sialic acid synthase</fullName>
    </alternativeName>
</protein>
<evidence type="ECO:0000313" key="8">
    <source>
        <dbReference type="Proteomes" id="UP000440578"/>
    </source>
</evidence>
<name>A0A6A4VN43_AMPAM</name>
<dbReference type="Pfam" id="PF03102">
    <property type="entry name" value="NeuB"/>
    <property type="match status" value="1"/>
</dbReference>